<organism evidence="2 3">
    <name type="scientific">Septoria linicola</name>
    <dbReference type="NCBI Taxonomy" id="215465"/>
    <lineage>
        <taxon>Eukaryota</taxon>
        <taxon>Fungi</taxon>
        <taxon>Dikarya</taxon>
        <taxon>Ascomycota</taxon>
        <taxon>Pezizomycotina</taxon>
        <taxon>Dothideomycetes</taxon>
        <taxon>Dothideomycetidae</taxon>
        <taxon>Mycosphaerellales</taxon>
        <taxon>Mycosphaerellaceae</taxon>
        <taxon>Septoria</taxon>
    </lineage>
</organism>
<evidence type="ECO:0000313" key="2">
    <source>
        <dbReference type="EMBL" id="USW47802.1"/>
    </source>
</evidence>
<dbReference type="Gene3D" id="3.60.21.10">
    <property type="match status" value="1"/>
</dbReference>
<keyword evidence="3" id="KW-1185">Reference proteome</keyword>
<dbReference type="SUPFAM" id="SSF56300">
    <property type="entry name" value="Metallo-dependent phosphatases"/>
    <property type="match status" value="1"/>
</dbReference>
<proteinExistence type="predicted"/>
<evidence type="ECO:0000313" key="3">
    <source>
        <dbReference type="Proteomes" id="UP001056384"/>
    </source>
</evidence>
<feature type="domain" description="Calcineurin-like phosphoesterase" evidence="1">
    <location>
        <begin position="22"/>
        <end position="250"/>
    </location>
</feature>
<dbReference type="GO" id="GO:0016787">
    <property type="term" value="F:hydrolase activity"/>
    <property type="evidence" value="ECO:0007669"/>
    <property type="project" value="InterPro"/>
</dbReference>
<accession>A0A9Q9AKM1</accession>
<dbReference type="CDD" id="cd07379">
    <property type="entry name" value="MPP_239FB"/>
    <property type="match status" value="1"/>
</dbReference>
<protein>
    <submittedName>
        <fullName evidence="2">Calcineurin-like phosphoesterase domain, ApaH type, metallo-dependent phosphatase</fullName>
    </submittedName>
</protein>
<dbReference type="AlphaFoldDB" id="A0A9Q9AKM1"/>
<dbReference type="InterPro" id="IPR004843">
    <property type="entry name" value="Calcineurin-like_PHP"/>
</dbReference>
<dbReference type="InterPro" id="IPR051693">
    <property type="entry name" value="UPF0046_metallophosphoest"/>
</dbReference>
<dbReference type="EMBL" id="CP099418">
    <property type="protein sequence ID" value="USW47802.1"/>
    <property type="molecule type" value="Genomic_DNA"/>
</dbReference>
<dbReference type="Pfam" id="PF00149">
    <property type="entry name" value="Metallophos"/>
    <property type="match status" value="1"/>
</dbReference>
<dbReference type="PANTHER" id="PTHR12905">
    <property type="entry name" value="METALLOPHOSPHOESTERASE"/>
    <property type="match status" value="1"/>
</dbReference>
<evidence type="ECO:0000259" key="1">
    <source>
        <dbReference type="Pfam" id="PF00149"/>
    </source>
</evidence>
<reference evidence="2" key="1">
    <citation type="submission" date="2022-06" db="EMBL/GenBank/DDBJ databases">
        <title>Complete genome sequences of two strains of the flax pathogen Septoria linicola.</title>
        <authorList>
            <person name="Lapalu N."/>
            <person name="Simon A."/>
            <person name="Demenou B."/>
            <person name="Paumier D."/>
            <person name="Guillot M.-P."/>
            <person name="Gout L."/>
            <person name="Valade R."/>
        </authorList>
    </citation>
    <scope>NUCLEOTIDE SEQUENCE</scope>
    <source>
        <strain evidence="2">SE15195</strain>
    </source>
</reference>
<dbReference type="PANTHER" id="PTHR12905:SF0">
    <property type="entry name" value="CALCINEURIN-LIKE PHOSPHOESTERASE DOMAIN-CONTAINING PROTEIN"/>
    <property type="match status" value="1"/>
</dbReference>
<dbReference type="OrthoDB" id="630188at2759"/>
<dbReference type="Proteomes" id="UP001056384">
    <property type="component" value="Chromosome 1"/>
</dbReference>
<sequence>MAQSVSDAASTASRAGDGIRTTIWIISDTHGAPLGDSSSSLPFQAPLPKVDLLLHCGDLTMNGGQSQYEDAIDMIASIDASVKLVIAGNHDYSLDEHYMKTHLEKTTSENAQRTYDEARKLWTAEDGRAKREGITFLDEGLHVVSLKNGAELQVYASPYTPEYLDWGFPYEQEEDRFNAPLASLRNTKNIAISPIPSRSDVTPVDIIMTHGPPLARLDRTHTGQHVGCPHLLRAVMRCRPRLHAFGHIHEGHGIERVQWSPEAGSVVSSPQTLSSWNDGAWRQGVLTAEHKSDAAHDRRCNGIFVDVSSASDMPLRQSEETLFVNAAIMDVEPSNAPSVITMDLPRA</sequence>
<dbReference type="InterPro" id="IPR029052">
    <property type="entry name" value="Metallo-depent_PP-like"/>
</dbReference>
<name>A0A9Q9AKM1_9PEZI</name>
<gene>
    <name evidence="2" type="ORF">Slin15195_G011210</name>
</gene>